<evidence type="ECO:0000313" key="1">
    <source>
        <dbReference type="EMBL" id="JAH26927.1"/>
    </source>
</evidence>
<reference evidence="1" key="2">
    <citation type="journal article" date="2015" name="Fish Shellfish Immunol.">
        <title>Early steps in the European eel (Anguilla anguilla)-Vibrio vulnificus interaction in the gills: Role of the RtxA13 toxin.</title>
        <authorList>
            <person name="Callol A."/>
            <person name="Pajuelo D."/>
            <person name="Ebbesson L."/>
            <person name="Teles M."/>
            <person name="MacKenzie S."/>
            <person name="Amaro C."/>
        </authorList>
    </citation>
    <scope>NUCLEOTIDE SEQUENCE</scope>
</reference>
<protein>
    <submittedName>
        <fullName evidence="1">Uncharacterized protein</fullName>
    </submittedName>
</protein>
<dbReference type="EMBL" id="GBXM01081650">
    <property type="protein sequence ID" value="JAH26927.1"/>
    <property type="molecule type" value="Transcribed_RNA"/>
</dbReference>
<sequence>MVKLGIQSYTHKSIASHSPNITLLLFSEDKSTMCSTGFPNTSLQKPCKM</sequence>
<reference evidence="1" key="1">
    <citation type="submission" date="2014-11" db="EMBL/GenBank/DDBJ databases">
        <authorList>
            <person name="Amaro Gonzalez C."/>
        </authorList>
    </citation>
    <scope>NUCLEOTIDE SEQUENCE</scope>
</reference>
<proteinExistence type="predicted"/>
<dbReference type="AlphaFoldDB" id="A0A0E9RDQ4"/>
<organism evidence="1">
    <name type="scientific">Anguilla anguilla</name>
    <name type="common">European freshwater eel</name>
    <name type="synonym">Muraena anguilla</name>
    <dbReference type="NCBI Taxonomy" id="7936"/>
    <lineage>
        <taxon>Eukaryota</taxon>
        <taxon>Metazoa</taxon>
        <taxon>Chordata</taxon>
        <taxon>Craniata</taxon>
        <taxon>Vertebrata</taxon>
        <taxon>Euteleostomi</taxon>
        <taxon>Actinopterygii</taxon>
        <taxon>Neopterygii</taxon>
        <taxon>Teleostei</taxon>
        <taxon>Anguilliformes</taxon>
        <taxon>Anguillidae</taxon>
        <taxon>Anguilla</taxon>
    </lineage>
</organism>
<name>A0A0E9RDQ4_ANGAN</name>
<accession>A0A0E9RDQ4</accession>